<dbReference type="Pfam" id="PF07238">
    <property type="entry name" value="PilZ"/>
    <property type="match status" value="1"/>
</dbReference>
<accession>A0ABR9BDA4</accession>
<reference evidence="4" key="1">
    <citation type="submission" date="2023-07" db="EMBL/GenBank/DDBJ databases">
        <title>Thauera sp. CAU 1555 isolated from sand of Yaerae Beach.</title>
        <authorList>
            <person name="Kim W."/>
        </authorList>
    </citation>
    <scope>NUCLEOTIDE SEQUENCE [LARGE SCALE GENOMIC DNA]</scope>
    <source>
        <strain evidence="4">CAU 1555</strain>
    </source>
</reference>
<name>A0ABR9BDA4_9RHOO</name>
<dbReference type="EMBL" id="JACYTO010000002">
    <property type="protein sequence ID" value="MBD8504192.1"/>
    <property type="molecule type" value="Genomic_DNA"/>
</dbReference>
<evidence type="ECO:0000256" key="1">
    <source>
        <dbReference type="PIRNR" id="PIRNR028141"/>
    </source>
</evidence>
<gene>
    <name evidence="3" type="ORF">IFO67_14950</name>
</gene>
<dbReference type="InterPro" id="IPR009875">
    <property type="entry name" value="PilZ_domain"/>
</dbReference>
<dbReference type="RefSeq" id="WP_187718963.1">
    <property type="nucleotide sequence ID" value="NZ_JACTAH010000002.1"/>
</dbReference>
<dbReference type="InterPro" id="IPR027021">
    <property type="entry name" value="C-di-GMP_BP_PA4608"/>
</dbReference>
<proteinExistence type="predicted"/>
<sequence>MHTPEHRQFSRVGFHGDARLSIDDREASCQVLDLSLKGALLQLHGPLDLHTGERCLLELTLDDGAAVVRMEGDIAHREDARVGLVCREIDLDSITHLRRLLELNLGDAELLHREFSALIAD</sequence>
<keyword evidence="1" id="KW-0547">Nucleotide-binding</keyword>
<comment type="caution">
    <text evidence="3">The sequence shown here is derived from an EMBL/GenBank/DDBJ whole genome shotgun (WGS) entry which is preliminary data.</text>
</comment>
<evidence type="ECO:0000259" key="2">
    <source>
        <dbReference type="Pfam" id="PF07238"/>
    </source>
</evidence>
<dbReference type="SUPFAM" id="SSF141371">
    <property type="entry name" value="PilZ domain-like"/>
    <property type="match status" value="1"/>
</dbReference>
<organism evidence="3 4">
    <name type="scientific">Thauera sedimentorum</name>
    <dbReference type="NCBI Taxonomy" id="2767595"/>
    <lineage>
        <taxon>Bacteria</taxon>
        <taxon>Pseudomonadati</taxon>
        <taxon>Pseudomonadota</taxon>
        <taxon>Betaproteobacteria</taxon>
        <taxon>Rhodocyclales</taxon>
        <taxon>Zoogloeaceae</taxon>
        <taxon>Thauera</taxon>
    </lineage>
</organism>
<dbReference type="PIRSF" id="PIRSF028141">
    <property type="entry name" value="C-di-GMP_BP_PA4608"/>
    <property type="match status" value="1"/>
</dbReference>
<comment type="function">
    <text evidence="1">Binds the second messenger bis-(3'-5') cyclic dimeric guanosine monophosphate (c-di-GMP). Can bind two c-di-GMP molecules per monomer. May play a role in bacterial second-messenger regulated processes. Binding to c-di-GMP induces a conformational change of the C- and N-termini resulting in the exposure of a highly negative surface on one side of the protein to a possible effector protein.</text>
</comment>
<comment type="subunit">
    <text evidence="1">Monomer in both c-di-GMP-bound and free forms.</text>
</comment>
<dbReference type="Proteomes" id="UP000603602">
    <property type="component" value="Unassembled WGS sequence"/>
</dbReference>
<protein>
    <recommendedName>
        <fullName evidence="1">Cyclic diguanosine monophosphate-binding protein</fullName>
        <shortName evidence="1">c-di-GMP-binding protein</shortName>
    </recommendedName>
    <alternativeName>
        <fullName evidence="1">Pilz domain-containing protein</fullName>
    </alternativeName>
</protein>
<evidence type="ECO:0000313" key="3">
    <source>
        <dbReference type="EMBL" id="MBD8504192.1"/>
    </source>
</evidence>
<feature type="domain" description="PilZ" evidence="2">
    <location>
        <begin position="6"/>
        <end position="102"/>
    </location>
</feature>
<evidence type="ECO:0000313" key="4">
    <source>
        <dbReference type="Proteomes" id="UP000603602"/>
    </source>
</evidence>
<keyword evidence="1" id="KW-0973">c-di-GMP</keyword>
<keyword evidence="4" id="KW-1185">Reference proteome</keyword>
<dbReference type="Gene3D" id="2.40.10.220">
    <property type="entry name" value="predicted glycosyltransferase like domains"/>
    <property type="match status" value="1"/>
</dbReference>